<dbReference type="GO" id="GO:0045503">
    <property type="term" value="F:dynein light chain binding"/>
    <property type="evidence" value="ECO:0007669"/>
    <property type="project" value="TreeGrafter"/>
</dbReference>
<evidence type="ECO:0000256" key="3">
    <source>
        <dbReference type="ARBA" id="ARBA00022574"/>
    </source>
</evidence>
<dbReference type="EMBL" id="JAENGZ010000131">
    <property type="protein sequence ID" value="KAG6967926.1"/>
    <property type="molecule type" value="Genomic_DNA"/>
</dbReference>
<feature type="repeat" description="WD" evidence="8">
    <location>
        <begin position="1278"/>
        <end position="1311"/>
    </location>
</feature>
<dbReference type="GO" id="GO:0036157">
    <property type="term" value="C:outer dynein arm"/>
    <property type="evidence" value="ECO:0007669"/>
    <property type="project" value="TreeGrafter"/>
</dbReference>
<dbReference type="Pfam" id="PF00400">
    <property type="entry name" value="WD40"/>
    <property type="match status" value="4"/>
</dbReference>
<keyword evidence="6" id="KW-0206">Cytoskeleton</keyword>
<evidence type="ECO:0000256" key="9">
    <source>
        <dbReference type="SAM" id="Coils"/>
    </source>
</evidence>
<dbReference type="PROSITE" id="PS50294">
    <property type="entry name" value="WD_REPEATS_REGION"/>
    <property type="match status" value="2"/>
</dbReference>
<dbReference type="PROSITE" id="PS50082">
    <property type="entry name" value="WD_REPEATS_2"/>
    <property type="match status" value="2"/>
</dbReference>
<dbReference type="SMART" id="SM00320">
    <property type="entry name" value="WD40"/>
    <property type="match status" value="8"/>
</dbReference>
<keyword evidence="7" id="KW-0966">Cell projection</keyword>
<dbReference type="GO" id="GO:0005874">
    <property type="term" value="C:microtubule"/>
    <property type="evidence" value="ECO:0007669"/>
    <property type="project" value="UniProtKB-KW"/>
</dbReference>
<feature type="repeat" description="WD" evidence="8">
    <location>
        <begin position="613"/>
        <end position="646"/>
    </location>
</feature>
<evidence type="ECO:0000256" key="1">
    <source>
        <dbReference type="ARBA" id="ARBA00004430"/>
    </source>
</evidence>
<evidence type="ECO:0000313" key="11">
    <source>
        <dbReference type="EMBL" id="KAG6967926.1"/>
    </source>
</evidence>
<dbReference type="Proteomes" id="UP000688947">
    <property type="component" value="Unassembled WGS sequence"/>
</dbReference>
<keyword evidence="2" id="KW-0963">Cytoplasm</keyword>
<name>A0A8T1UQY8_9STRA</name>
<evidence type="ECO:0000313" key="12">
    <source>
        <dbReference type="Proteomes" id="UP000688947"/>
    </source>
</evidence>
<dbReference type="FunFam" id="2.130.10.10:FF:002003">
    <property type="entry name" value="Dynein, axonemal, intermediate chain 1, paralog 2"/>
    <property type="match status" value="1"/>
</dbReference>
<dbReference type="FunFam" id="2.130.10.10:FF:000251">
    <property type="entry name" value="Dynein axonemal intermediate chain 1"/>
    <property type="match status" value="1"/>
</dbReference>
<dbReference type="GO" id="GO:0003341">
    <property type="term" value="P:cilium movement"/>
    <property type="evidence" value="ECO:0007669"/>
    <property type="project" value="TreeGrafter"/>
</dbReference>
<feature type="region of interest" description="Disordered" evidence="10">
    <location>
        <begin position="383"/>
        <end position="418"/>
    </location>
</feature>
<feature type="coiled-coil region" evidence="9">
    <location>
        <begin position="870"/>
        <end position="902"/>
    </location>
</feature>
<keyword evidence="3 8" id="KW-0853">WD repeat</keyword>
<gene>
    <name evidence="11" type="ORF">JG687_00004002</name>
</gene>
<dbReference type="GO" id="GO:0036158">
    <property type="term" value="P:outer dynein arm assembly"/>
    <property type="evidence" value="ECO:0007669"/>
    <property type="project" value="TreeGrafter"/>
</dbReference>
<dbReference type="GO" id="GO:0045504">
    <property type="term" value="F:dynein heavy chain binding"/>
    <property type="evidence" value="ECO:0007669"/>
    <property type="project" value="TreeGrafter"/>
</dbReference>
<proteinExistence type="predicted"/>
<sequence>MVFRVEESIAAVRAPPPGAQADLLVCQAVFESSRYLVYASDSLLVVLVEAPPVSTPDQSKGASRFELWQVWNAQDTIRCVRFNSSKKAARGALALCIDEGRGVLLMPASATSSRVAAMADASRASTLDDRTGSRPTSIAPGSDVIPRSDYVKAHLSLHLPRWAESVRWKCDDRLLNHLEWVESGDDLFLLGAGEKLSIWKLVDDSVQVYLQRTVTLSGGGGPGMDSPLPVEPVCHFDVAPEKIDEEVRWGRLPEPASRKSALTRSQKLLLSSVAENAPTFSRATNLTDQLKRRMASMPTAASVHVQCVYRSETNIKAMCFNRAAGEDAEVSVCSSKGIFRASCMDYAEGSRFQFKGMYAPPQTSFFSSDASVSSLVKRRQAPDALNSGNFSPSSSLATRNINPPSPLRNPAHLLTSPSEPKMASFKPTAVASHPFLPLFVSGNHKGRVHLWSYDRLSAVCAFQTKDIVTPYPSSPSMLSGWRSIKALEFDNLGQQLGAVDPMGHLFMWKFSELDRAPYYREIVCHDKGAKGLVFLNSSSTLATVGTSSEKRNVCVWDTLLPTSKALVAAPACHPAGATSVAFSSTHQLLITGGAGGALSIFDMRQRRVLHTISNAHETPIKTIVLHPSGDCVLSGSAGGDVKIWSLPIFREVAFLAKVHVKPSFLGDAATNFLSDAASNVAINVTNSSWGVTDAVATKDAFYTSGTDGSIQRLKKPLAGSPVKKKSKDHSKSVAISNGDGHDKESRGGAAGGGASAGGAGSGSADGSLSGAGQDNDEMDAYHEPVKRVVVPDNQLKLSPQELNEEFSRVLTANDPNVPNNITKYNYKERTYKVDPPGPGDHLYVHLCCDGSMIHKESEDAKTQAAFDQKYAEEEKEARELSIKQAKEEAEAKGEKIDEAALQFESGKNQFNYSERAAQTYTNPLRKRAVETEPPPVVSFMATVTQWEIYDTFMDAYEQHQREQIQLQKVAQKKDKDEKDGAGAAAGGAELLAAAPTAASGGGGASGGGKGKGDDMVHSAAMGKTLRIIERMVNQNADDEIFHDFKYWEDASDQFREGEGSLLPLWRFSSDRAKKKQVTAVCWNPRFGDLFAIGFGSYDFLKQGSGVICCYSLKNASHPEFTFTTESGVMCLDFHPQHAALLAVGCYDGTVLVYDVRSKTNRPIYVATIKTGKHTDPVWQVNWQEEDLAKELNFYSISSDGRVANWILSKNELKMEPVMQLKLVAAAKDDPEEASLSGLAGGCCFDFNRFSEHLFIVGTEEGKLHKCSKAYSGQYLETYAGHHMAVYAVRWNPFHERAFLSCSADWTVKLWDHNLPEPIMSFDLGNAVGDVAWAPYSSTVFAAVTSDGKVHVFDLAENKNEPLCEQKVVKRAKLTHLAFNSQDPIVLVGDDRGGVNSLKLSPNLRKIVGSGEEDGGPATNGTPAGGDAGISTTAELRNVKARFKKEFEKIDKLLSANDNKVER</sequence>
<dbReference type="InterPro" id="IPR050687">
    <property type="entry name" value="Dynein_IC"/>
</dbReference>
<evidence type="ECO:0000256" key="10">
    <source>
        <dbReference type="SAM" id="MobiDB-lite"/>
    </source>
</evidence>
<evidence type="ECO:0000256" key="8">
    <source>
        <dbReference type="PROSITE-ProRule" id="PRU00221"/>
    </source>
</evidence>
<organism evidence="11 12">
    <name type="scientific">Phytophthora cactorum</name>
    <dbReference type="NCBI Taxonomy" id="29920"/>
    <lineage>
        <taxon>Eukaryota</taxon>
        <taxon>Sar</taxon>
        <taxon>Stramenopiles</taxon>
        <taxon>Oomycota</taxon>
        <taxon>Peronosporomycetes</taxon>
        <taxon>Peronosporales</taxon>
        <taxon>Peronosporaceae</taxon>
        <taxon>Phytophthora</taxon>
    </lineage>
</organism>
<keyword evidence="9" id="KW-0175">Coiled coil</keyword>
<reference evidence="11" key="1">
    <citation type="submission" date="2021-01" db="EMBL/GenBank/DDBJ databases">
        <title>Phytophthora aleatoria, a newly-described species from Pinus radiata is distinct from Phytophthora cactorum isolates based on comparative genomics.</title>
        <authorList>
            <person name="Mcdougal R."/>
            <person name="Panda P."/>
            <person name="Williams N."/>
            <person name="Studholme D.J."/>
        </authorList>
    </citation>
    <scope>NUCLEOTIDE SEQUENCE</scope>
    <source>
        <strain evidence="11">NZFS 3830</strain>
    </source>
</reference>
<evidence type="ECO:0000256" key="4">
    <source>
        <dbReference type="ARBA" id="ARBA00022701"/>
    </source>
</evidence>
<evidence type="ECO:0000256" key="6">
    <source>
        <dbReference type="ARBA" id="ARBA00023212"/>
    </source>
</evidence>
<comment type="caution">
    <text evidence="11">The sequence shown here is derived from an EMBL/GenBank/DDBJ whole genome shotgun (WGS) entry which is preliminary data.</text>
</comment>
<evidence type="ECO:0000256" key="7">
    <source>
        <dbReference type="ARBA" id="ARBA00023273"/>
    </source>
</evidence>
<keyword evidence="5" id="KW-0677">Repeat</keyword>
<keyword evidence="4" id="KW-0493">Microtubule</keyword>
<feature type="region of interest" description="Disordered" evidence="10">
    <location>
        <begin position="705"/>
        <end position="777"/>
    </location>
</feature>
<comment type="subcellular location">
    <subcellularLocation>
        <location evidence="1">Cytoplasm</location>
        <location evidence="1">Cytoskeleton</location>
        <location evidence="1">Cilium axoneme</location>
    </subcellularLocation>
</comment>
<evidence type="ECO:0008006" key="13">
    <source>
        <dbReference type="Google" id="ProtNLM"/>
    </source>
</evidence>
<dbReference type="VEuPathDB" id="FungiDB:PC110_g1507"/>
<dbReference type="OrthoDB" id="24670at2759"/>
<dbReference type="PANTHER" id="PTHR12442:SF11">
    <property type="entry name" value="DYNEIN AXONEMAL INTERMEDIATE CHAIN 1"/>
    <property type="match status" value="1"/>
</dbReference>
<feature type="region of interest" description="Disordered" evidence="10">
    <location>
        <begin position="996"/>
        <end position="1015"/>
    </location>
</feature>
<dbReference type="VEuPathDB" id="FungiDB:PC110_g1506"/>
<dbReference type="InterPro" id="IPR001680">
    <property type="entry name" value="WD40_rpt"/>
</dbReference>
<feature type="compositionally biased region" description="Gly residues" evidence="10">
    <location>
        <begin position="748"/>
        <end position="763"/>
    </location>
</feature>
<protein>
    <recommendedName>
        <fullName evidence="13">Dynein intermediate chain 2, ciliary</fullName>
    </recommendedName>
</protein>
<dbReference type="PANTHER" id="PTHR12442">
    <property type="entry name" value="DYNEIN INTERMEDIATE CHAIN"/>
    <property type="match status" value="1"/>
</dbReference>
<feature type="region of interest" description="Disordered" evidence="10">
    <location>
        <begin position="1407"/>
        <end position="1430"/>
    </location>
</feature>
<feature type="compositionally biased region" description="Polar residues" evidence="10">
    <location>
        <begin position="386"/>
        <end position="402"/>
    </location>
</feature>
<evidence type="ECO:0000256" key="5">
    <source>
        <dbReference type="ARBA" id="ARBA00022737"/>
    </source>
</evidence>
<evidence type="ECO:0000256" key="2">
    <source>
        <dbReference type="ARBA" id="ARBA00022490"/>
    </source>
</evidence>
<accession>A0A8T1UQY8</accession>
<feature type="compositionally biased region" description="Gly residues" evidence="10">
    <location>
        <begin position="999"/>
        <end position="1009"/>
    </location>
</feature>